<accession>A0A8B9TJG9</accession>
<evidence type="ECO:0000313" key="3">
    <source>
        <dbReference type="Proteomes" id="UP000694400"/>
    </source>
</evidence>
<dbReference type="Proteomes" id="UP000694400">
    <property type="component" value="Chromosome 9"/>
</dbReference>
<reference evidence="2" key="1">
    <citation type="submission" date="2019-08" db="EMBL/GenBank/DDBJ databases">
        <title>Three high-quality genomes provides insights into domestication of ducks.</title>
        <authorList>
            <person name="Hou Z.C."/>
            <person name="Zhu F."/>
            <person name="Yin Z.T."/>
            <person name="Zhang F."/>
        </authorList>
    </citation>
    <scope>NUCLEOTIDE SEQUENCE [LARGE SCALE GENOMIC DNA]</scope>
</reference>
<sequence>PWRGGGGGAGARCGRRGRGRGRGCCCCWRWRRRRAAARPSRARCPPSGCAWPTPPGPCSSSRSASPEATGGCLRSTCGSSASGTQTSASKGRTTFRNRSIDVPVWSKLESGHLPSMQQLVQILDNEMKLNVHMESMPHHRS</sequence>
<feature type="region of interest" description="Disordered" evidence="1">
    <location>
        <begin position="1"/>
        <end position="21"/>
    </location>
</feature>
<protein>
    <submittedName>
        <fullName evidence="2">Uncharacterized protein</fullName>
    </submittedName>
</protein>
<reference evidence="2" key="3">
    <citation type="submission" date="2025-09" db="UniProtKB">
        <authorList>
            <consortium name="Ensembl"/>
        </authorList>
    </citation>
    <scope>IDENTIFICATION</scope>
</reference>
<reference evidence="2" key="2">
    <citation type="submission" date="2025-08" db="UniProtKB">
        <authorList>
            <consortium name="Ensembl"/>
        </authorList>
    </citation>
    <scope>IDENTIFICATION</scope>
</reference>
<dbReference type="Ensembl" id="ENSAPLT00020023265.1">
    <property type="protein sequence ID" value="ENSAPLP00020021564.1"/>
    <property type="gene ID" value="ENSAPLG00020015082.1"/>
</dbReference>
<proteinExistence type="predicted"/>
<evidence type="ECO:0000256" key="1">
    <source>
        <dbReference type="SAM" id="MobiDB-lite"/>
    </source>
</evidence>
<evidence type="ECO:0000313" key="2">
    <source>
        <dbReference type="Ensembl" id="ENSAPLP00020021564.1"/>
    </source>
</evidence>
<feature type="compositionally biased region" description="Low complexity" evidence="1">
    <location>
        <begin position="40"/>
        <end position="49"/>
    </location>
</feature>
<feature type="compositionally biased region" description="Gly residues" evidence="1">
    <location>
        <begin position="1"/>
        <end position="11"/>
    </location>
</feature>
<feature type="compositionally biased region" description="Low complexity" evidence="1">
    <location>
        <begin position="75"/>
        <end position="89"/>
    </location>
</feature>
<name>A0A8B9TJG9_ANAPL</name>
<dbReference type="AlphaFoldDB" id="A0A8B9TJG9"/>
<feature type="region of interest" description="Disordered" evidence="1">
    <location>
        <begin position="40"/>
        <end position="96"/>
    </location>
</feature>
<organism evidence="2 3">
    <name type="scientific">Anas platyrhynchos</name>
    <name type="common">Mallard</name>
    <name type="synonym">Anas boschas</name>
    <dbReference type="NCBI Taxonomy" id="8839"/>
    <lineage>
        <taxon>Eukaryota</taxon>
        <taxon>Metazoa</taxon>
        <taxon>Chordata</taxon>
        <taxon>Craniata</taxon>
        <taxon>Vertebrata</taxon>
        <taxon>Euteleostomi</taxon>
        <taxon>Archelosauria</taxon>
        <taxon>Archosauria</taxon>
        <taxon>Dinosauria</taxon>
        <taxon>Saurischia</taxon>
        <taxon>Theropoda</taxon>
        <taxon>Coelurosauria</taxon>
        <taxon>Aves</taxon>
        <taxon>Neognathae</taxon>
        <taxon>Galloanserae</taxon>
        <taxon>Anseriformes</taxon>
        <taxon>Anatidae</taxon>
        <taxon>Anatinae</taxon>
        <taxon>Anas</taxon>
    </lineage>
</organism>